<proteinExistence type="predicted"/>
<dbReference type="EMBL" id="FRBP01000005">
    <property type="protein sequence ID" value="SHL52375.1"/>
    <property type="molecule type" value="Genomic_DNA"/>
</dbReference>
<evidence type="ECO:0008006" key="3">
    <source>
        <dbReference type="Google" id="ProtNLM"/>
    </source>
</evidence>
<comment type="caution">
    <text evidence="1">The sequence shown here is derived from an EMBL/GenBank/DDBJ whole genome shotgun (WGS) entry which is preliminary data.</text>
</comment>
<dbReference type="AlphaFoldDB" id="A0AB74EYS4"/>
<dbReference type="Proteomes" id="UP000184012">
    <property type="component" value="Unassembled WGS sequence"/>
</dbReference>
<accession>A0AB74EYS4</accession>
<sequence>MNDGVKITGKDLWAAMRIQTEVERLAKLDCLPGFHCEQCPLDGLFEVGRCAEIEDVRTEEQAEMLMHVLNQAR</sequence>
<reference evidence="1 2" key="1">
    <citation type="submission" date="2016-11" db="EMBL/GenBank/DDBJ databases">
        <authorList>
            <person name="Varghese N."/>
            <person name="Submissions S."/>
        </authorList>
    </citation>
    <scope>NUCLEOTIDE SEQUENCE [LARGE SCALE GENOMIC DNA]</scope>
    <source>
        <strain evidence="1 2">FD</strain>
    </source>
</reference>
<evidence type="ECO:0000313" key="1">
    <source>
        <dbReference type="EMBL" id="SHL52375.1"/>
    </source>
</evidence>
<name>A0AB74EYS4_9FIRM</name>
<gene>
    <name evidence="1" type="ORF">SAMN04515649_105303</name>
</gene>
<dbReference type="RefSeq" id="WP_073382711.1">
    <property type="nucleotide sequence ID" value="NZ_CABJAI010000001.1"/>
</dbReference>
<evidence type="ECO:0000313" key="2">
    <source>
        <dbReference type="Proteomes" id="UP000184012"/>
    </source>
</evidence>
<organism evidence="1 2">
    <name type="scientific">Eubacterium callanderi</name>
    <dbReference type="NCBI Taxonomy" id="53442"/>
    <lineage>
        <taxon>Bacteria</taxon>
        <taxon>Bacillati</taxon>
        <taxon>Bacillota</taxon>
        <taxon>Clostridia</taxon>
        <taxon>Eubacteriales</taxon>
        <taxon>Eubacteriaceae</taxon>
        <taxon>Eubacterium</taxon>
    </lineage>
</organism>
<protein>
    <recommendedName>
        <fullName evidence="3">DUF1858 domain-containing protein</fullName>
    </recommendedName>
</protein>